<dbReference type="Pfam" id="PF00590">
    <property type="entry name" value="TP_methylase"/>
    <property type="match status" value="1"/>
</dbReference>
<evidence type="ECO:0000256" key="2">
    <source>
        <dbReference type="ARBA" id="ARBA00022573"/>
    </source>
</evidence>
<organism evidence="7 8">
    <name type="scientific">Pseudomonas syringae pv. ribicola</name>
    <dbReference type="NCBI Taxonomy" id="55398"/>
    <lineage>
        <taxon>Bacteria</taxon>
        <taxon>Pseudomonadati</taxon>
        <taxon>Pseudomonadota</taxon>
        <taxon>Gammaproteobacteria</taxon>
        <taxon>Pseudomonadales</taxon>
        <taxon>Pseudomonadaceae</taxon>
        <taxon>Pseudomonas</taxon>
    </lineage>
</organism>
<name>A0A0N8SP89_PSESI</name>
<dbReference type="AlphaFoldDB" id="A0A0N8SP89"/>
<reference evidence="7 8" key="1">
    <citation type="submission" date="2015-09" db="EMBL/GenBank/DDBJ databases">
        <title>Genome announcement of multiple Pseudomonas syringae strains.</title>
        <authorList>
            <person name="Thakur S."/>
            <person name="Wang P.W."/>
            <person name="Gong Y."/>
            <person name="Weir B.S."/>
            <person name="Guttman D.S."/>
        </authorList>
    </citation>
    <scope>NUCLEOTIDE SEQUENCE [LARGE SCALE GENOMIC DNA]</scope>
    <source>
        <strain evidence="7 8">ICMP3882</strain>
    </source>
</reference>
<dbReference type="SUPFAM" id="SSF53790">
    <property type="entry name" value="Tetrapyrrole methylase"/>
    <property type="match status" value="1"/>
</dbReference>
<keyword evidence="5" id="KW-0949">S-adenosyl-L-methionine</keyword>
<proteinExistence type="predicted"/>
<dbReference type="InterPro" id="IPR012797">
    <property type="entry name" value="CobF"/>
</dbReference>
<dbReference type="Proteomes" id="UP000050554">
    <property type="component" value="Unassembled WGS sequence"/>
</dbReference>
<dbReference type="GO" id="GO:0009236">
    <property type="term" value="P:cobalamin biosynthetic process"/>
    <property type="evidence" value="ECO:0007669"/>
    <property type="project" value="UniProtKB-KW"/>
</dbReference>
<evidence type="ECO:0000313" key="7">
    <source>
        <dbReference type="EMBL" id="KPY45720.1"/>
    </source>
</evidence>
<dbReference type="Gene3D" id="3.40.1010.10">
    <property type="entry name" value="Cobalt-precorrin-4 Transmethylase, Domain 1"/>
    <property type="match status" value="1"/>
</dbReference>
<dbReference type="InterPro" id="IPR014776">
    <property type="entry name" value="4pyrrole_Mease_sub2"/>
</dbReference>
<comment type="caution">
    <text evidence="7">The sequence shown here is derived from an EMBL/GenBank/DDBJ whole genome shotgun (WGS) entry which is preliminary data.</text>
</comment>
<dbReference type="PANTHER" id="PTHR43467:SF1">
    <property type="entry name" value="PRECORRIN-6A SYNTHASE [DEACETYLATING]"/>
    <property type="match status" value="1"/>
</dbReference>
<keyword evidence="4" id="KW-0808">Transferase</keyword>
<sequence length="265" mass="30101">MQERDAMKQILLIGMGAGDPEQITVQAINALNRTNAVFLLDKGYADDDLLLSRKTMCERYITHTDYRLVQVQDPRREDDPSGYERGVEHWHEQRAILFERLIADELGKDETGAFLVWGDPALYDSTLRILDRVLARGREVFEHQVIPGITSVQALVASHRIPLNRIGEPVLITTGRRLAASLDDAPENAVVMLDAHCTFDRFIGKGLDIYWGAYLGTPDEIRVSGRLDDVCEQIKQLRAEARQRKGWVMDTYLLRRPCPPTETTD</sequence>
<protein>
    <submittedName>
        <fullName evidence="7">Precorrin 6A synthase</fullName>
    </submittedName>
</protein>
<dbReference type="InterPro" id="IPR014777">
    <property type="entry name" value="4pyrrole_Mease_sub1"/>
</dbReference>
<dbReference type="GO" id="GO:0032259">
    <property type="term" value="P:methylation"/>
    <property type="evidence" value="ECO:0007669"/>
    <property type="project" value="UniProtKB-KW"/>
</dbReference>
<evidence type="ECO:0000313" key="8">
    <source>
        <dbReference type="Proteomes" id="UP000050554"/>
    </source>
</evidence>
<accession>A0A0N8SP89</accession>
<evidence type="ECO:0000256" key="5">
    <source>
        <dbReference type="ARBA" id="ARBA00022691"/>
    </source>
</evidence>
<keyword evidence="3" id="KW-0489">Methyltransferase</keyword>
<dbReference type="Gene3D" id="3.30.950.10">
    <property type="entry name" value="Methyltransferase, Cobalt-precorrin-4 Transmethylase, Domain 2"/>
    <property type="match status" value="1"/>
</dbReference>
<evidence type="ECO:0000259" key="6">
    <source>
        <dbReference type="Pfam" id="PF00590"/>
    </source>
</evidence>
<dbReference type="InterPro" id="IPR035996">
    <property type="entry name" value="4pyrrol_Methylase_sf"/>
</dbReference>
<dbReference type="CDD" id="cd11643">
    <property type="entry name" value="Precorrin-6A-synthase"/>
    <property type="match status" value="1"/>
</dbReference>
<dbReference type="GO" id="GO:0043819">
    <property type="term" value="F:precorrin-6A synthase (deacetylating) activity"/>
    <property type="evidence" value="ECO:0007669"/>
    <property type="project" value="InterPro"/>
</dbReference>
<evidence type="ECO:0000256" key="3">
    <source>
        <dbReference type="ARBA" id="ARBA00022603"/>
    </source>
</evidence>
<gene>
    <name evidence="7" type="ORF">ALO47_03628</name>
</gene>
<dbReference type="InterPro" id="IPR000878">
    <property type="entry name" value="4pyrrol_Mease"/>
</dbReference>
<dbReference type="PIRSF" id="PIRSF036525">
    <property type="entry name" value="CobF"/>
    <property type="match status" value="1"/>
</dbReference>
<evidence type="ECO:0000256" key="1">
    <source>
        <dbReference type="ARBA" id="ARBA00004953"/>
    </source>
</evidence>
<dbReference type="EMBL" id="LJRF01000138">
    <property type="protein sequence ID" value="KPY45720.1"/>
    <property type="molecule type" value="Genomic_DNA"/>
</dbReference>
<dbReference type="NCBIfam" id="TIGR02434">
    <property type="entry name" value="CobF"/>
    <property type="match status" value="1"/>
</dbReference>
<comment type="pathway">
    <text evidence="1">Cofactor biosynthesis; adenosylcobalamin biosynthesis.</text>
</comment>
<keyword evidence="2" id="KW-0169">Cobalamin biosynthesis</keyword>
<evidence type="ECO:0000256" key="4">
    <source>
        <dbReference type="ARBA" id="ARBA00022679"/>
    </source>
</evidence>
<feature type="domain" description="Tetrapyrrole methylase" evidence="6">
    <location>
        <begin position="10"/>
        <end position="230"/>
    </location>
</feature>
<dbReference type="PATRIC" id="fig|55398.3.peg.4544"/>
<dbReference type="PANTHER" id="PTHR43467">
    <property type="entry name" value="COBALT-PRECORRIN-2 C(20)-METHYLTRANSFERASE"/>
    <property type="match status" value="1"/>
</dbReference>